<dbReference type="InterPro" id="IPR015422">
    <property type="entry name" value="PyrdxlP-dep_Trfase_small"/>
</dbReference>
<dbReference type="SUPFAM" id="SSF53383">
    <property type="entry name" value="PLP-dependent transferases"/>
    <property type="match status" value="1"/>
</dbReference>
<dbReference type="InterPro" id="IPR015424">
    <property type="entry name" value="PyrdxlP-dep_Trfase"/>
</dbReference>
<reference evidence="3 4" key="1">
    <citation type="submission" date="2014-08" db="EMBL/GenBank/DDBJ databases">
        <title>Chaperone-usher fimbriae in a diverse selection of Gallibacterium genomes.</title>
        <authorList>
            <person name="Kudirkiene E."/>
            <person name="Bager R.J."/>
            <person name="Johnson T.J."/>
            <person name="Bojesen A.M."/>
        </authorList>
    </citation>
    <scope>NUCLEOTIDE SEQUENCE [LARGE SCALE GENOMIC DNA]</scope>
    <source>
        <strain evidence="3 4">CCM5976</strain>
    </source>
</reference>
<accession>A0A0A2XRJ2</accession>
<dbReference type="Gene3D" id="3.90.1150.10">
    <property type="entry name" value="Aspartate Aminotransferase, domain 1"/>
    <property type="match status" value="1"/>
</dbReference>
<sequence>MINHTFRSYFPFFQDNPDAVYLDTAATTLKPKVLIDATLNFYRSSGSVHRSQYDFPQTQRYELARDLVVKRFNVATRDAVIWTSGTTHSLNLRGCSRLATMLYYKNEDNIL</sequence>
<keyword evidence="4" id="KW-1185">Reference proteome</keyword>
<dbReference type="EMBL" id="JPXY01000015">
    <property type="protein sequence ID" value="KGQ33315.1"/>
    <property type="molecule type" value="Genomic_DNA"/>
</dbReference>
<dbReference type="AlphaFoldDB" id="A0A0A2XRJ2"/>
<evidence type="ECO:0000313" key="4">
    <source>
        <dbReference type="Proteomes" id="UP000030418"/>
    </source>
</evidence>
<evidence type="ECO:0000259" key="2">
    <source>
        <dbReference type="Pfam" id="PF00266"/>
    </source>
</evidence>
<evidence type="ECO:0000256" key="1">
    <source>
        <dbReference type="ARBA" id="ARBA00022898"/>
    </source>
</evidence>
<protein>
    <recommendedName>
        <fullName evidence="2">Aminotransferase class V domain-containing protein</fullName>
    </recommendedName>
</protein>
<dbReference type="Proteomes" id="UP000030418">
    <property type="component" value="Unassembled WGS sequence"/>
</dbReference>
<dbReference type="InterPro" id="IPR000192">
    <property type="entry name" value="Aminotrans_V_dom"/>
</dbReference>
<proteinExistence type="predicted"/>
<dbReference type="Gene3D" id="3.40.640.10">
    <property type="entry name" value="Type I PLP-dependent aspartate aminotransferase-like (Major domain)"/>
    <property type="match status" value="1"/>
</dbReference>
<name>A0A0A2XRJ2_9PAST</name>
<organism evidence="3 4">
    <name type="scientific">Gallibacterium genomosp. 2</name>
    <dbReference type="NCBI Taxonomy" id="155517"/>
    <lineage>
        <taxon>Bacteria</taxon>
        <taxon>Pseudomonadati</taxon>
        <taxon>Pseudomonadota</taxon>
        <taxon>Gammaproteobacteria</taxon>
        <taxon>Pasteurellales</taxon>
        <taxon>Pasteurellaceae</taxon>
        <taxon>Gallibacterium</taxon>
    </lineage>
</organism>
<dbReference type="Pfam" id="PF00266">
    <property type="entry name" value="Aminotran_5"/>
    <property type="match status" value="1"/>
</dbReference>
<comment type="caution">
    <text evidence="3">The sequence shown here is derived from an EMBL/GenBank/DDBJ whole genome shotgun (WGS) entry which is preliminary data.</text>
</comment>
<evidence type="ECO:0000313" key="3">
    <source>
        <dbReference type="EMBL" id="KGQ33315.1"/>
    </source>
</evidence>
<feature type="domain" description="Aminotransferase class V" evidence="2">
    <location>
        <begin position="20"/>
        <end position="92"/>
    </location>
</feature>
<keyword evidence="1" id="KW-0663">Pyridoxal phosphate</keyword>
<gene>
    <name evidence="3" type="ORF">P375_03380</name>
</gene>
<dbReference type="InterPro" id="IPR015421">
    <property type="entry name" value="PyrdxlP-dep_Trfase_major"/>
</dbReference>